<name>A0AB38PHY4_STAHA</name>
<dbReference type="SUPFAM" id="SSF57783">
    <property type="entry name" value="Zinc beta-ribbon"/>
    <property type="match status" value="1"/>
</dbReference>
<evidence type="ECO:0000256" key="1">
    <source>
        <dbReference type="SAM" id="Phobius"/>
    </source>
</evidence>
<evidence type="ECO:0000313" key="3">
    <source>
        <dbReference type="Proteomes" id="UP000316594"/>
    </source>
</evidence>
<protein>
    <submittedName>
        <fullName evidence="2">Zinc ribbon domain-containing protein</fullName>
    </submittedName>
</protein>
<keyword evidence="1" id="KW-1133">Transmembrane helix</keyword>
<keyword evidence="1" id="KW-0472">Membrane</keyword>
<feature type="transmembrane region" description="Helical" evidence="1">
    <location>
        <begin position="161"/>
        <end position="185"/>
    </location>
</feature>
<comment type="caution">
    <text evidence="2">The sequence shown here is derived from an EMBL/GenBank/DDBJ whole genome shotgun (WGS) entry which is preliminary data.</text>
</comment>
<evidence type="ECO:0000313" key="2">
    <source>
        <dbReference type="EMBL" id="TRL78488.1"/>
    </source>
</evidence>
<dbReference type="RefSeq" id="WP_107612422.1">
    <property type="nucleotide sequence ID" value="NZ_JAHCOH010000003.1"/>
</dbReference>
<proteinExistence type="predicted"/>
<feature type="transmembrane region" description="Helical" evidence="1">
    <location>
        <begin position="254"/>
        <end position="274"/>
    </location>
</feature>
<feature type="transmembrane region" description="Helical" evidence="1">
    <location>
        <begin position="197"/>
        <end position="215"/>
    </location>
</feature>
<keyword evidence="1" id="KW-0812">Transmembrane</keyword>
<feature type="transmembrane region" description="Helical" evidence="1">
    <location>
        <begin position="221"/>
        <end position="242"/>
    </location>
</feature>
<dbReference type="Proteomes" id="UP000316594">
    <property type="component" value="Unassembled WGS sequence"/>
</dbReference>
<gene>
    <name evidence="2" type="ORF">FNL11_02625</name>
</gene>
<sequence length="311" mass="35090">MQCPNCGQTYQQGDQYCGSCGNKLNGSLSQSTQSTTESFNSEIQSTSHSTAIKQEQINGEQNHSEYDRGEFAHRYMSYEHRYAEGPFTIKVKSTFNESKQFFKQAFTSHDVVMKGNKSFSITLLSSLVIIGLLILGMLLHLLSASLFDGYFVDTATIILKFVLTTMLALAFLFIVTFAVIRLMIVESISFKKILSDYILVNTLSVSILFLGFIVFFLEMYIFSGILIAFSVILLLTSSVYLISKYSVNHTLRFASFYSVMIFFVIIGFALHLFGSTIIHRYDDLGIEKRKIFNVGFTLNNYSITGIIKCES</sequence>
<dbReference type="EMBL" id="VJMP01000002">
    <property type="protein sequence ID" value="TRL78488.1"/>
    <property type="molecule type" value="Genomic_DNA"/>
</dbReference>
<reference evidence="2 3" key="1">
    <citation type="submission" date="2019-07" db="EMBL/GenBank/DDBJ databases">
        <title>Genome Sequencing and Assembly of Staphylococcus haemolyticus SDA2.</title>
        <authorList>
            <person name="Emmons C.B."/>
            <person name="Park C."/>
            <person name="Sevigny J.L."/>
            <person name="Andam C."/>
        </authorList>
    </citation>
    <scope>NUCLEOTIDE SEQUENCE [LARGE SCALE GENOMIC DNA]</scope>
    <source>
        <strain evidence="2 3">SDA2</strain>
    </source>
</reference>
<accession>A0AB38PHY4</accession>
<organism evidence="2 3">
    <name type="scientific">Staphylococcus haemolyticus</name>
    <dbReference type="NCBI Taxonomy" id="1283"/>
    <lineage>
        <taxon>Bacteria</taxon>
        <taxon>Bacillati</taxon>
        <taxon>Bacillota</taxon>
        <taxon>Bacilli</taxon>
        <taxon>Bacillales</taxon>
        <taxon>Staphylococcaceae</taxon>
        <taxon>Staphylococcus</taxon>
    </lineage>
</organism>
<feature type="transmembrane region" description="Helical" evidence="1">
    <location>
        <begin position="121"/>
        <end position="141"/>
    </location>
</feature>
<dbReference type="AlphaFoldDB" id="A0AB38PHY4"/>